<organism evidence="1 2">
    <name type="scientific">Lactarius akahatsu</name>
    <dbReference type="NCBI Taxonomy" id="416441"/>
    <lineage>
        <taxon>Eukaryota</taxon>
        <taxon>Fungi</taxon>
        <taxon>Dikarya</taxon>
        <taxon>Basidiomycota</taxon>
        <taxon>Agaricomycotina</taxon>
        <taxon>Agaricomycetes</taxon>
        <taxon>Russulales</taxon>
        <taxon>Russulaceae</taxon>
        <taxon>Lactarius</taxon>
    </lineage>
</organism>
<dbReference type="EMBL" id="JAKELL010000002">
    <property type="protein sequence ID" value="KAH9000193.1"/>
    <property type="molecule type" value="Genomic_DNA"/>
</dbReference>
<dbReference type="AlphaFoldDB" id="A0AAD4LRY9"/>
<evidence type="ECO:0000313" key="1">
    <source>
        <dbReference type="EMBL" id="KAH9000193.1"/>
    </source>
</evidence>
<evidence type="ECO:0008006" key="3">
    <source>
        <dbReference type="Google" id="ProtNLM"/>
    </source>
</evidence>
<evidence type="ECO:0000313" key="2">
    <source>
        <dbReference type="Proteomes" id="UP001201163"/>
    </source>
</evidence>
<accession>A0AAD4LRY9</accession>
<reference evidence="1" key="1">
    <citation type="submission" date="2022-01" db="EMBL/GenBank/DDBJ databases">
        <title>Comparative genomics reveals a dynamic genome evolution in the ectomycorrhizal milk-cap (Lactarius) mushrooms.</title>
        <authorList>
            <consortium name="DOE Joint Genome Institute"/>
            <person name="Lebreton A."/>
            <person name="Tang N."/>
            <person name="Kuo A."/>
            <person name="LaButti K."/>
            <person name="Drula E."/>
            <person name="Barry K."/>
            <person name="Clum A."/>
            <person name="Lipzen A."/>
            <person name="Mousain D."/>
            <person name="Ng V."/>
            <person name="Wang R."/>
            <person name="Wang X."/>
            <person name="Dai Y."/>
            <person name="Henrissat B."/>
            <person name="Grigoriev I.V."/>
            <person name="Guerin-Laguette A."/>
            <person name="Yu F."/>
            <person name="Martin F.M."/>
        </authorList>
    </citation>
    <scope>NUCLEOTIDE SEQUENCE</scope>
    <source>
        <strain evidence="1">QP</strain>
    </source>
</reference>
<sequence length="202" mass="22340">MQTSLSRADVQTSAHAISVCFSSPGAPTQLNLQIPCEQLDWQLSSMTQICNYFSSFLSRVENLGIFMAQRSTAQDDMDMEQWVELIRAFGDAKEFRVSGYLATDILRTLCPVDGEPTMLPSLRTLGAPELTRAQGPLWEAVQSLLTSRLRFHRLVEPSAVCHICNTSFAQPQDLQSHLINKQAHAPKSAPLLRGLHVVAGSQ</sequence>
<comment type="caution">
    <text evidence="1">The sequence shown here is derived from an EMBL/GenBank/DDBJ whole genome shotgun (WGS) entry which is preliminary data.</text>
</comment>
<proteinExistence type="predicted"/>
<keyword evidence="2" id="KW-1185">Reference proteome</keyword>
<dbReference type="Proteomes" id="UP001201163">
    <property type="component" value="Unassembled WGS sequence"/>
</dbReference>
<gene>
    <name evidence="1" type="ORF">EDB92DRAFT_1829824</name>
</gene>
<protein>
    <recommendedName>
        <fullName evidence="3">C2H2-type domain-containing protein</fullName>
    </recommendedName>
</protein>
<name>A0AAD4LRY9_9AGAM</name>